<evidence type="ECO:0000259" key="1">
    <source>
        <dbReference type="PROSITE" id="PS50967"/>
    </source>
</evidence>
<dbReference type="GO" id="GO:0000166">
    <property type="term" value="F:nucleotide binding"/>
    <property type="evidence" value="ECO:0007669"/>
    <property type="project" value="InterPro"/>
</dbReference>
<dbReference type="Gene3D" id="1.10.150.80">
    <property type="entry name" value="HRDC domain"/>
    <property type="match status" value="1"/>
</dbReference>
<name>A0A1U9K8J2_9BACL</name>
<organism evidence="2 3">
    <name type="scientific">Novibacillus thermophilus</name>
    <dbReference type="NCBI Taxonomy" id="1471761"/>
    <lineage>
        <taxon>Bacteria</taxon>
        <taxon>Bacillati</taxon>
        <taxon>Bacillota</taxon>
        <taxon>Bacilli</taxon>
        <taxon>Bacillales</taxon>
        <taxon>Thermoactinomycetaceae</taxon>
        <taxon>Novibacillus</taxon>
    </lineage>
</organism>
<dbReference type="InterPro" id="IPR044876">
    <property type="entry name" value="HRDC_dom_sf"/>
</dbReference>
<gene>
    <name evidence="2" type="ORF">B0W44_11780</name>
</gene>
<dbReference type="EMBL" id="CP019699">
    <property type="protein sequence ID" value="AQS56340.1"/>
    <property type="molecule type" value="Genomic_DNA"/>
</dbReference>
<dbReference type="OrthoDB" id="26793at2"/>
<dbReference type="STRING" id="1471761.B0W44_11780"/>
<feature type="domain" description="HRDC" evidence="1">
    <location>
        <begin position="106"/>
        <end position="186"/>
    </location>
</feature>
<evidence type="ECO:0000313" key="2">
    <source>
        <dbReference type="EMBL" id="AQS56340.1"/>
    </source>
</evidence>
<proteinExistence type="predicted"/>
<dbReference type="SMART" id="SM00341">
    <property type="entry name" value="HRDC"/>
    <property type="match status" value="1"/>
</dbReference>
<dbReference type="AlphaFoldDB" id="A0A1U9K8J2"/>
<sequence>MEKQVRAAEMLYHLTKPNQFVQIALSRVNELEYEIRVEYSNSRDFSAVETGDVFTLSDLHEAMNVYRDCYVALLRKGYCYWGLIPRDRNEWERTAEKNRLLYFIEEYCHLKALKELREWRDEQADKEGVRHSAVFSDRNLRTLATFLPQNREELMNCPGIGEAKQTLYGSELLTICRRYKRKFSTPLPSILPKYKYKDGEEERFRPFRVKRIPAKNSSALREKVLRIGETGRDVQELSILSKIDDRETRRRVASAANKLRNPEVTRSIRHLLFDEGPQVRQFMLRAIISSDLREEMADDVRLLLEIEPKSYNRALCKRILAQ</sequence>
<dbReference type="Pfam" id="PF00570">
    <property type="entry name" value="HRDC"/>
    <property type="match status" value="1"/>
</dbReference>
<dbReference type="KEGG" id="ntr:B0W44_11780"/>
<protein>
    <recommendedName>
        <fullName evidence="1">HRDC domain-containing protein</fullName>
    </recommendedName>
</protein>
<accession>A0A1U9K8J2</accession>
<dbReference type="InterPro" id="IPR010997">
    <property type="entry name" value="HRDC-like_sf"/>
</dbReference>
<evidence type="ECO:0000313" key="3">
    <source>
        <dbReference type="Proteomes" id="UP000188603"/>
    </source>
</evidence>
<reference evidence="2 3" key="1">
    <citation type="journal article" date="2015" name="Int. J. Syst. Evol. Microbiol.">
        <title>Novibacillus thermophilus gen. nov., sp. nov., a Gram-staining-negative and moderately thermophilic member of the family Thermoactinomycetaceae.</title>
        <authorList>
            <person name="Yang G."/>
            <person name="Chen J."/>
            <person name="Zhou S."/>
        </authorList>
    </citation>
    <scope>NUCLEOTIDE SEQUENCE [LARGE SCALE GENOMIC DNA]</scope>
    <source>
        <strain evidence="2 3">SG-1</strain>
    </source>
</reference>
<dbReference type="SUPFAM" id="SSF47819">
    <property type="entry name" value="HRDC-like"/>
    <property type="match status" value="1"/>
</dbReference>
<dbReference type="PROSITE" id="PS50967">
    <property type="entry name" value="HRDC"/>
    <property type="match status" value="1"/>
</dbReference>
<dbReference type="Proteomes" id="UP000188603">
    <property type="component" value="Chromosome"/>
</dbReference>
<dbReference type="InterPro" id="IPR002121">
    <property type="entry name" value="HRDC_dom"/>
</dbReference>
<keyword evidence="3" id="KW-1185">Reference proteome</keyword>
<dbReference type="RefSeq" id="WP_077720204.1">
    <property type="nucleotide sequence ID" value="NZ_CP019699.1"/>
</dbReference>
<dbReference type="GO" id="GO:0003676">
    <property type="term" value="F:nucleic acid binding"/>
    <property type="evidence" value="ECO:0007669"/>
    <property type="project" value="InterPro"/>
</dbReference>